<dbReference type="InterPro" id="IPR027124">
    <property type="entry name" value="Swc5/CFDP1/2"/>
</dbReference>
<dbReference type="RefSeq" id="XP_013403089.1">
    <property type="nucleotide sequence ID" value="XM_013547635.1"/>
</dbReference>
<dbReference type="Gene3D" id="3.60.10.10">
    <property type="entry name" value="Endonuclease/exonuclease/phosphatase"/>
    <property type="match status" value="1"/>
</dbReference>
<protein>
    <submittedName>
        <fullName evidence="2">Uncharacterized protein LOC106168535</fullName>
    </submittedName>
</protein>
<dbReference type="GeneID" id="106168535"/>
<dbReference type="PANTHER" id="PTHR23227">
    <property type="entry name" value="BUCENTAUR RELATED"/>
    <property type="match status" value="1"/>
</dbReference>
<dbReference type="AlphaFoldDB" id="A0A1S3IZW4"/>
<keyword evidence="1" id="KW-1185">Reference proteome</keyword>
<dbReference type="PANTHER" id="PTHR23227:SF84">
    <property type="entry name" value="ENDONUCLEASE_EXONUCLEASE_PHOSPHATASE DOMAIN-CONTAINING PROTEIN"/>
    <property type="match status" value="1"/>
</dbReference>
<name>A0A1S3IZW4_LINAN</name>
<dbReference type="STRING" id="7574.A0A1S3IZW4"/>
<gene>
    <name evidence="2" type="primary">LOC106168535</name>
</gene>
<dbReference type="Proteomes" id="UP000085678">
    <property type="component" value="Unplaced"/>
</dbReference>
<organism evidence="1 2">
    <name type="scientific">Lingula anatina</name>
    <name type="common">Brachiopod</name>
    <name type="synonym">Lingula unguis</name>
    <dbReference type="NCBI Taxonomy" id="7574"/>
    <lineage>
        <taxon>Eukaryota</taxon>
        <taxon>Metazoa</taxon>
        <taxon>Spiralia</taxon>
        <taxon>Lophotrochozoa</taxon>
        <taxon>Brachiopoda</taxon>
        <taxon>Linguliformea</taxon>
        <taxon>Lingulata</taxon>
        <taxon>Lingulida</taxon>
        <taxon>Linguloidea</taxon>
        <taxon>Lingulidae</taxon>
        <taxon>Lingula</taxon>
    </lineage>
</organism>
<dbReference type="OrthoDB" id="6144240at2759"/>
<dbReference type="KEGG" id="lak:106168535"/>
<dbReference type="InParanoid" id="A0A1S3IZW4"/>
<dbReference type="SUPFAM" id="SSF56219">
    <property type="entry name" value="DNase I-like"/>
    <property type="match status" value="1"/>
</dbReference>
<sequence length="383" mass="43878">MRGWCWLCSEDETGCQAGWPIYRYRLSSDDLATPFLKKFDPVVSDYASTMTNPEEIKDKFYKDLNVTITSVPNAGKLFIFGDFNARVVSDTTWEGVVGEHGIGNCNTNRLLILQTCAEHNLLITNTIFSLPICNRASRMDPRSKHLHFIDFVIIRKRDRQDIRVTKVMCGAECWTDHGLIISKANLCIQPKRRPQGMKAPKCLNVNMLKLDNIKQNFVDTLEKSLESTEKDNQSVEEAWGVLYETVYNTAMECLGPSTRKHKDWFDDNSTKIKELLDIKHQAYRVHAEDSKSQLKRDILKRAISNVPISESLDDIPNLEEIHKAIHQLSSDKAPGSDSIPAEVYNNGCIVMTEKCQQLFQLIWHHETVPQDFKDASITHLYKR</sequence>
<dbReference type="InterPro" id="IPR036691">
    <property type="entry name" value="Endo/exonu/phosph_ase_sf"/>
</dbReference>
<evidence type="ECO:0000313" key="1">
    <source>
        <dbReference type="Proteomes" id="UP000085678"/>
    </source>
</evidence>
<reference evidence="2" key="1">
    <citation type="submission" date="2025-08" db="UniProtKB">
        <authorList>
            <consortium name="RefSeq"/>
        </authorList>
    </citation>
    <scope>IDENTIFICATION</scope>
    <source>
        <tissue evidence="2">Gonads</tissue>
    </source>
</reference>
<proteinExistence type="predicted"/>
<accession>A0A1S3IZW4</accession>
<evidence type="ECO:0000313" key="2">
    <source>
        <dbReference type="RefSeq" id="XP_013403089.1"/>
    </source>
</evidence>